<evidence type="ECO:0000313" key="3">
    <source>
        <dbReference type="Proteomes" id="UP000585507"/>
    </source>
</evidence>
<comment type="caution">
    <text evidence="2">The sequence shown here is derived from an EMBL/GenBank/DDBJ whole genome shotgun (WGS) entry which is preliminary data.</text>
</comment>
<keyword evidence="3" id="KW-1185">Reference proteome</keyword>
<evidence type="ECO:0000256" key="1">
    <source>
        <dbReference type="SAM" id="MobiDB-lite"/>
    </source>
</evidence>
<dbReference type="Proteomes" id="UP000585507">
    <property type="component" value="Unassembled WGS sequence"/>
</dbReference>
<dbReference type="RefSeq" id="WP_154663252.1">
    <property type="nucleotide sequence ID" value="NZ_JACHBK010000005.1"/>
</dbReference>
<proteinExistence type="predicted"/>
<feature type="region of interest" description="Disordered" evidence="1">
    <location>
        <begin position="75"/>
        <end position="101"/>
    </location>
</feature>
<name>A0A7W8UAU8_9HYPH</name>
<gene>
    <name evidence="2" type="ORF">GGD55_002715</name>
</gene>
<dbReference type="AlphaFoldDB" id="A0A7W8UAU8"/>
<feature type="region of interest" description="Disordered" evidence="1">
    <location>
        <begin position="1"/>
        <end position="30"/>
    </location>
</feature>
<protein>
    <submittedName>
        <fullName evidence="2">Uncharacterized protein</fullName>
    </submittedName>
</protein>
<accession>A0A7W8UAU8</accession>
<dbReference type="EMBL" id="JACHBK010000005">
    <property type="protein sequence ID" value="MBB5536011.1"/>
    <property type="molecule type" value="Genomic_DNA"/>
</dbReference>
<organism evidence="2 3">
    <name type="scientific">Rhizobium giardinii</name>
    <dbReference type="NCBI Taxonomy" id="56731"/>
    <lineage>
        <taxon>Bacteria</taxon>
        <taxon>Pseudomonadati</taxon>
        <taxon>Pseudomonadota</taxon>
        <taxon>Alphaproteobacteria</taxon>
        <taxon>Hyphomicrobiales</taxon>
        <taxon>Rhizobiaceae</taxon>
        <taxon>Rhizobium/Agrobacterium group</taxon>
        <taxon>Rhizobium</taxon>
    </lineage>
</organism>
<sequence>MEHSTALEVQHSKENAAMIEGVEHSASGPDREVECQADMERLMRQIITEANMQGWGSIEALNAMEVVLRKLHLTYAEDPGPGSAPLVSELDPSSDANNGAP</sequence>
<reference evidence="2 3" key="1">
    <citation type="submission" date="2020-08" db="EMBL/GenBank/DDBJ databases">
        <title>Genomic Encyclopedia of Type Strains, Phase IV (KMG-V): Genome sequencing to study the core and pangenomes of soil and plant-associated prokaryotes.</title>
        <authorList>
            <person name="Whitman W."/>
        </authorList>
    </citation>
    <scope>NUCLEOTIDE SEQUENCE [LARGE SCALE GENOMIC DNA]</scope>
    <source>
        <strain evidence="2 3">SEMIA 4084</strain>
    </source>
</reference>
<evidence type="ECO:0000313" key="2">
    <source>
        <dbReference type="EMBL" id="MBB5536011.1"/>
    </source>
</evidence>
<feature type="compositionally biased region" description="Basic and acidic residues" evidence="1">
    <location>
        <begin position="1"/>
        <end position="14"/>
    </location>
</feature>